<organism evidence="9 10">
    <name type="scientific">Mangrovibacter plantisponsor</name>
    <dbReference type="NCBI Taxonomy" id="451513"/>
    <lineage>
        <taxon>Bacteria</taxon>
        <taxon>Pseudomonadati</taxon>
        <taxon>Pseudomonadota</taxon>
        <taxon>Gammaproteobacteria</taxon>
        <taxon>Enterobacterales</taxon>
        <taxon>Enterobacteriaceae</taxon>
        <taxon>Mangrovibacter</taxon>
    </lineage>
</organism>
<evidence type="ECO:0000256" key="7">
    <source>
        <dbReference type="SAM" id="Phobius"/>
    </source>
</evidence>
<dbReference type="PANTHER" id="PTHR23508:SF10">
    <property type="entry name" value="CARBOXYLIC ACID TRANSPORTER PROTEIN HOMOLOG"/>
    <property type="match status" value="1"/>
</dbReference>
<dbReference type="PROSITE" id="PS50850">
    <property type="entry name" value="MFS"/>
    <property type="match status" value="1"/>
</dbReference>
<evidence type="ECO:0000256" key="1">
    <source>
        <dbReference type="ARBA" id="ARBA00004651"/>
    </source>
</evidence>
<dbReference type="RefSeq" id="WP_051691389.1">
    <property type="nucleotide sequence ID" value="NZ_QGTS01000007.1"/>
</dbReference>
<feature type="transmembrane region" description="Helical" evidence="7">
    <location>
        <begin position="253"/>
        <end position="271"/>
    </location>
</feature>
<feature type="compositionally biased region" description="Polar residues" evidence="6">
    <location>
        <begin position="415"/>
        <end position="432"/>
    </location>
</feature>
<evidence type="ECO:0000259" key="8">
    <source>
        <dbReference type="PROSITE" id="PS50850"/>
    </source>
</evidence>
<dbReference type="PROSITE" id="PS00217">
    <property type="entry name" value="SUGAR_TRANSPORT_2"/>
    <property type="match status" value="1"/>
</dbReference>
<comment type="subcellular location">
    <subcellularLocation>
        <location evidence="1">Cell membrane</location>
        <topology evidence="1">Multi-pass membrane protein</topology>
    </subcellularLocation>
</comment>
<evidence type="ECO:0000313" key="9">
    <source>
        <dbReference type="EMBL" id="PWW08172.1"/>
    </source>
</evidence>
<evidence type="ECO:0000256" key="6">
    <source>
        <dbReference type="SAM" id="MobiDB-lite"/>
    </source>
</evidence>
<dbReference type="InterPro" id="IPR036259">
    <property type="entry name" value="MFS_trans_sf"/>
</dbReference>
<sequence length="432" mass="47285">MSFTPLTWTPVQRHVAFACFGAWTLDAFDFFILVFVLSDLASYFHSSVAEVSLAIMLTLAVRPIGALLFGRLAERYGRKPVLMLNVAMFSLFELLSAWSPTFGAFMAFRLIYGIAMGGIWGVASSLAMETIPDRSRGLMSGIFQAGYPCGYLLSSIIFGLFYSLVGWRGMFLIGTLPVLMLPYIWFKVPESPVWLSARARKESTALMPILRMHWKLCLYLVVVMACFNFFSHGTQDLYPTFLKVQHGFSPHTVSIIAICYNIAAMMGGILFGALSEHIGRKKAIIIAAFLALPVLPLWAFSSGSFTIGLGAFLMQFMVQGAWGVVPTWLNELVPANARAVLPGFVYQLGNLLASVNATLQARIAETHQGNYGLAMACVAGAVAVLICVLVAFGRETQGMVITGREEPDGRPATANRRTPVTDNQHPVSSSHH</sequence>
<feature type="transmembrane region" description="Helical" evidence="7">
    <location>
        <begin position="167"/>
        <end position="186"/>
    </location>
</feature>
<dbReference type="InterPro" id="IPR011701">
    <property type="entry name" value="MFS"/>
</dbReference>
<dbReference type="CDD" id="cd17316">
    <property type="entry name" value="MFS_SV2_like"/>
    <property type="match status" value="1"/>
</dbReference>
<feature type="transmembrane region" description="Helical" evidence="7">
    <location>
        <begin position="43"/>
        <end position="69"/>
    </location>
</feature>
<name>A0A317PZN3_9ENTR</name>
<gene>
    <name evidence="9" type="ORF">DES37_107216</name>
</gene>
<proteinExistence type="predicted"/>
<feature type="transmembrane region" description="Helical" evidence="7">
    <location>
        <begin position="138"/>
        <end position="161"/>
    </location>
</feature>
<dbReference type="SUPFAM" id="SSF103473">
    <property type="entry name" value="MFS general substrate transporter"/>
    <property type="match status" value="1"/>
</dbReference>
<dbReference type="OrthoDB" id="3690818at2"/>
<dbReference type="InterPro" id="IPR005829">
    <property type="entry name" value="Sugar_transporter_CS"/>
</dbReference>
<dbReference type="FunFam" id="1.20.1250.20:FF:000336">
    <property type="entry name" value="MFS transporter"/>
    <property type="match status" value="1"/>
</dbReference>
<keyword evidence="3 7" id="KW-0812">Transmembrane</keyword>
<feature type="region of interest" description="Disordered" evidence="6">
    <location>
        <begin position="402"/>
        <end position="432"/>
    </location>
</feature>
<dbReference type="GO" id="GO:0046943">
    <property type="term" value="F:carboxylic acid transmembrane transporter activity"/>
    <property type="evidence" value="ECO:0007669"/>
    <property type="project" value="TreeGrafter"/>
</dbReference>
<dbReference type="GO" id="GO:0005886">
    <property type="term" value="C:plasma membrane"/>
    <property type="evidence" value="ECO:0007669"/>
    <property type="project" value="UniProtKB-SubCell"/>
</dbReference>
<feature type="transmembrane region" description="Helical" evidence="7">
    <location>
        <begin position="15"/>
        <end position="37"/>
    </location>
</feature>
<comment type="caution">
    <text evidence="9">The sequence shown here is derived from an EMBL/GenBank/DDBJ whole genome shotgun (WGS) entry which is preliminary data.</text>
</comment>
<keyword evidence="5 7" id="KW-0472">Membrane</keyword>
<dbReference type="EMBL" id="QGTS01000007">
    <property type="protein sequence ID" value="PWW08172.1"/>
    <property type="molecule type" value="Genomic_DNA"/>
</dbReference>
<dbReference type="PANTHER" id="PTHR23508">
    <property type="entry name" value="CARBOXYLIC ACID TRANSPORTER PROTEIN HOMOLOG"/>
    <property type="match status" value="1"/>
</dbReference>
<feature type="transmembrane region" description="Helical" evidence="7">
    <location>
        <begin position="371"/>
        <end position="392"/>
    </location>
</feature>
<feature type="transmembrane region" description="Helical" evidence="7">
    <location>
        <begin position="81"/>
        <end position="98"/>
    </location>
</feature>
<evidence type="ECO:0000256" key="3">
    <source>
        <dbReference type="ARBA" id="ARBA00022692"/>
    </source>
</evidence>
<dbReference type="InterPro" id="IPR020846">
    <property type="entry name" value="MFS_dom"/>
</dbReference>
<accession>A0A317PZN3</accession>
<evidence type="ECO:0000313" key="10">
    <source>
        <dbReference type="Proteomes" id="UP000246744"/>
    </source>
</evidence>
<feature type="transmembrane region" description="Helical" evidence="7">
    <location>
        <begin position="341"/>
        <end position="359"/>
    </location>
</feature>
<evidence type="ECO:0000256" key="5">
    <source>
        <dbReference type="ARBA" id="ARBA00023136"/>
    </source>
</evidence>
<feature type="transmembrane region" description="Helical" evidence="7">
    <location>
        <begin position="104"/>
        <end position="126"/>
    </location>
</feature>
<reference evidence="9 10" key="1">
    <citation type="submission" date="2018-05" db="EMBL/GenBank/DDBJ databases">
        <title>Genomic Encyclopedia of Type Strains, Phase IV (KMG-IV): sequencing the most valuable type-strain genomes for metagenomic binning, comparative biology and taxonomic classification.</title>
        <authorList>
            <person name="Goeker M."/>
        </authorList>
    </citation>
    <scope>NUCLEOTIDE SEQUENCE [LARGE SCALE GENOMIC DNA]</scope>
    <source>
        <strain evidence="9 10">DSM 19579</strain>
    </source>
</reference>
<protein>
    <submittedName>
        <fullName evidence="9">SHS family lactate transporter-like MFS transporter</fullName>
    </submittedName>
</protein>
<dbReference type="Pfam" id="PF07690">
    <property type="entry name" value="MFS_1"/>
    <property type="match status" value="1"/>
</dbReference>
<keyword evidence="10" id="KW-1185">Reference proteome</keyword>
<feature type="transmembrane region" description="Helical" evidence="7">
    <location>
        <begin position="307"/>
        <end position="329"/>
    </location>
</feature>
<dbReference type="AlphaFoldDB" id="A0A317PZN3"/>
<dbReference type="Proteomes" id="UP000246744">
    <property type="component" value="Unassembled WGS sequence"/>
</dbReference>
<feature type="domain" description="Major facilitator superfamily (MFS) profile" evidence="8">
    <location>
        <begin position="15"/>
        <end position="397"/>
    </location>
</feature>
<feature type="transmembrane region" description="Helical" evidence="7">
    <location>
        <begin position="283"/>
        <end position="301"/>
    </location>
</feature>
<keyword evidence="2" id="KW-1003">Cell membrane</keyword>
<evidence type="ECO:0000256" key="4">
    <source>
        <dbReference type="ARBA" id="ARBA00022989"/>
    </source>
</evidence>
<evidence type="ECO:0000256" key="2">
    <source>
        <dbReference type="ARBA" id="ARBA00022475"/>
    </source>
</evidence>
<keyword evidence="4 7" id="KW-1133">Transmembrane helix</keyword>
<dbReference type="Gene3D" id="1.20.1250.20">
    <property type="entry name" value="MFS general substrate transporter like domains"/>
    <property type="match status" value="2"/>
</dbReference>
<feature type="transmembrane region" description="Helical" evidence="7">
    <location>
        <begin position="216"/>
        <end position="233"/>
    </location>
</feature>